<keyword evidence="2" id="KW-0808">Transferase</keyword>
<organism evidence="5 6">
    <name type="scientific">Ameyamaea chiangmaiensis</name>
    <dbReference type="NCBI Taxonomy" id="442969"/>
    <lineage>
        <taxon>Bacteria</taxon>
        <taxon>Pseudomonadati</taxon>
        <taxon>Pseudomonadota</taxon>
        <taxon>Alphaproteobacteria</taxon>
        <taxon>Acetobacterales</taxon>
        <taxon>Acetobacteraceae</taxon>
        <taxon>Ameyamaea</taxon>
    </lineage>
</organism>
<dbReference type="GO" id="GO:0008976">
    <property type="term" value="F:polyphosphate kinase activity"/>
    <property type="evidence" value="ECO:0007669"/>
    <property type="project" value="InterPro"/>
</dbReference>
<evidence type="ECO:0000256" key="3">
    <source>
        <dbReference type="ARBA" id="ARBA00022777"/>
    </source>
</evidence>
<comment type="caution">
    <text evidence="5">The sequence shown here is derived from an EMBL/GenBank/DDBJ whole genome shotgun (WGS) entry which is preliminary data.</text>
</comment>
<dbReference type="InterPro" id="IPR027417">
    <property type="entry name" value="P-loop_NTPase"/>
</dbReference>
<gene>
    <name evidence="5" type="ORF">HUK82_14990</name>
</gene>
<dbReference type="InterPro" id="IPR016898">
    <property type="entry name" value="Polyphosphate_phosphotransfera"/>
</dbReference>
<accession>A0A850PG88</accession>
<dbReference type="AlphaFoldDB" id="A0A850PG88"/>
<comment type="similarity">
    <text evidence="1">Belongs to the polyphosphate kinase 2 (PPK2) family. Class I subfamily.</text>
</comment>
<dbReference type="Pfam" id="PF03976">
    <property type="entry name" value="PPK2"/>
    <property type="match status" value="1"/>
</dbReference>
<dbReference type="Proteomes" id="UP000585665">
    <property type="component" value="Unassembled WGS sequence"/>
</dbReference>
<sequence>MATDSKAIDRSAIQALLPRYCVSDGASFRAADHATDDMGGLALRKKEGREMLRASVRRLSELQQKLEANGSWAMLVALQAMDAGGKDSTIKHVMSGVNPQGVAVTAFKQPGPVELSHDFLWRPHFSIPARGKIGIFNRSHYEEVLVTRVHPEVLENEKLPAAVQGPHFWTHRYEDIRNFETYLSRQGFVVLKFFLNGSREKQRQRFLKRLNRPDKVWKFSPSDIRERGYWDDYQNAYHEAVAHTAQPCAPWYVVPGDRKWFARLVVIEAMIAALEKLDLGEPEPAPEVRDSLKKFRSILEREGKKGD</sequence>
<dbReference type="PIRSF" id="PIRSF028756">
    <property type="entry name" value="PPK2_prd"/>
    <property type="match status" value="1"/>
</dbReference>
<dbReference type="PANTHER" id="PTHR34383">
    <property type="entry name" value="POLYPHOSPHATE:AMP PHOSPHOTRANSFERASE-RELATED"/>
    <property type="match status" value="1"/>
</dbReference>
<dbReference type="Gene3D" id="3.40.50.300">
    <property type="entry name" value="P-loop containing nucleotide triphosphate hydrolases"/>
    <property type="match status" value="1"/>
</dbReference>
<evidence type="ECO:0000256" key="1">
    <source>
        <dbReference type="ARBA" id="ARBA00009924"/>
    </source>
</evidence>
<evidence type="ECO:0000313" key="5">
    <source>
        <dbReference type="EMBL" id="NVN41853.1"/>
    </source>
</evidence>
<dbReference type="GO" id="GO:0006797">
    <property type="term" value="P:polyphosphate metabolic process"/>
    <property type="evidence" value="ECO:0007669"/>
    <property type="project" value="InterPro"/>
</dbReference>
<reference evidence="5 6" key="1">
    <citation type="submission" date="2020-06" db="EMBL/GenBank/DDBJ databases">
        <title>Description of novel acetic acid bacteria.</title>
        <authorList>
            <person name="Sombolestani A."/>
        </authorList>
    </citation>
    <scope>NUCLEOTIDE SEQUENCE [LARGE SCALE GENOMIC DNA]</scope>
    <source>
        <strain evidence="5 6">LMG 27010</strain>
    </source>
</reference>
<evidence type="ECO:0000259" key="4">
    <source>
        <dbReference type="Pfam" id="PF03976"/>
    </source>
</evidence>
<dbReference type="InterPro" id="IPR022300">
    <property type="entry name" value="PPK2-rel_1"/>
</dbReference>
<keyword evidence="6" id="KW-1185">Reference proteome</keyword>
<dbReference type="PANTHER" id="PTHR34383:SF3">
    <property type="entry name" value="POLYPHOSPHATE:AMP PHOSPHOTRANSFERASE"/>
    <property type="match status" value="1"/>
</dbReference>
<dbReference type="InterPro" id="IPR022488">
    <property type="entry name" value="PPK2-related"/>
</dbReference>
<dbReference type="EMBL" id="JABXXR010000198">
    <property type="protein sequence ID" value="NVN41853.1"/>
    <property type="molecule type" value="Genomic_DNA"/>
</dbReference>
<evidence type="ECO:0000256" key="2">
    <source>
        <dbReference type="ARBA" id="ARBA00022679"/>
    </source>
</evidence>
<dbReference type="NCBIfam" id="TIGR03709">
    <property type="entry name" value="PPK2_rel_1"/>
    <property type="match status" value="1"/>
</dbReference>
<dbReference type="SUPFAM" id="SSF52540">
    <property type="entry name" value="P-loop containing nucleoside triphosphate hydrolases"/>
    <property type="match status" value="1"/>
</dbReference>
<protein>
    <submittedName>
        <fullName evidence="5">Polyphosphate kinase 2 family protein</fullName>
    </submittedName>
</protein>
<evidence type="ECO:0000313" key="6">
    <source>
        <dbReference type="Proteomes" id="UP000585665"/>
    </source>
</evidence>
<feature type="domain" description="Polyphosphate kinase-2-related" evidence="4">
    <location>
        <begin position="43"/>
        <end position="276"/>
    </location>
</feature>
<keyword evidence="3 5" id="KW-0418">Kinase</keyword>
<proteinExistence type="inferred from homology"/>
<name>A0A850PG88_9PROT</name>
<dbReference type="RefSeq" id="WP_176614716.1">
    <property type="nucleotide sequence ID" value="NZ_JABXXR010000198.1"/>
</dbReference>